<dbReference type="Pfam" id="PF01053">
    <property type="entry name" value="Cys_Met_Meta_PP"/>
    <property type="match status" value="1"/>
</dbReference>
<evidence type="ECO:0000256" key="5">
    <source>
        <dbReference type="ARBA" id="ARBA00060995"/>
    </source>
</evidence>
<dbReference type="InterPro" id="IPR015424">
    <property type="entry name" value="PyrdxlP-dep_Trfase"/>
</dbReference>
<dbReference type="InterPro" id="IPR000277">
    <property type="entry name" value="Cys/Met-Metab_PyrdxlP-dep_enz"/>
</dbReference>
<dbReference type="FunFam" id="3.90.1150.10:FF:000033">
    <property type="entry name" value="Cystathionine gamma-synthase"/>
    <property type="match status" value="1"/>
</dbReference>
<dbReference type="OrthoDB" id="9803887at2"/>
<organism evidence="9 10">
    <name type="scientific">Pontibacillus marinus BH030004 = DSM 16465</name>
    <dbReference type="NCBI Taxonomy" id="1385511"/>
    <lineage>
        <taxon>Bacteria</taxon>
        <taxon>Bacillati</taxon>
        <taxon>Bacillota</taxon>
        <taxon>Bacilli</taxon>
        <taxon>Bacillales</taxon>
        <taxon>Bacillaceae</taxon>
        <taxon>Pontibacillus</taxon>
    </lineage>
</organism>
<dbReference type="PROSITE" id="PS00868">
    <property type="entry name" value="CYS_MET_METAB_PP"/>
    <property type="match status" value="1"/>
</dbReference>
<evidence type="ECO:0000256" key="6">
    <source>
        <dbReference type="ARBA" id="ARBA00071157"/>
    </source>
</evidence>
<dbReference type="GO" id="GO:0019346">
    <property type="term" value="P:transsulfuration"/>
    <property type="evidence" value="ECO:0007669"/>
    <property type="project" value="InterPro"/>
</dbReference>
<dbReference type="PANTHER" id="PTHR43797">
    <property type="entry name" value="HOMOCYSTEINE/CYSTEINE SYNTHASE"/>
    <property type="match status" value="1"/>
</dbReference>
<dbReference type="NCBIfam" id="TIGR01326">
    <property type="entry name" value="OAH_OAS_sulfhy"/>
    <property type="match status" value="1"/>
</dbReference>
<dbReference type="GO" id="GO:0071269">
    <property type="term" value="P:L-homocysteine biosynthetic process"/>
    <property type="evidence" value="ECO:0007669"/>
    <property type="project" value="TreeGrafter"/>
</dbReference>
<dbReference type="STRING" id="1385511.GCA_000425225_03095"/>
<evidence type="ECO:0000256" key="4">
    <source>
        <dbReference type="ARBA" id="ARBA00022898"/>
    </source>
</evidence>
<evidence type="ECO:0000256" key="7">
    <source>
        <dbReference type="RuleBase" id="RU362118"/>
    </source>
</evidence>
<sequence>MTTQQYNHETLSLHGGQTSDPTTGALAVPIYQTTSYAFENTQHAQDVFALEQPGNTYSRTGNPTVAAFEQRVSLLEDGAAAVATSSGMSAILLAILNVAEAGDEIITSNDLYGGTYNLFRHTLPKYGISVKFVDTNQASELREAITPNTKAVFSEIIGNPSLQVLDIELVADIAHEFQVPLIVDNTFASPIICQPLRWGADIVIHSATKWIGGHGTTIGGIVVDGGRFNWDNSKFPSFTTIDETYNLRFADLGPVAYATRLRTRLLSDLGACLSPHSAFLFLQGLETLPIRIKKHSENAESIARHLNEHPQVDWVQYTGLEDHATHHLAQKYFKEGFGSIIVFGLKGGREEGKQLIDHVSLWSHVANVGDAKSLIIHPATTTHQQLSAEDLQRAGVSEQLIRLSVGLEDIDDLISDLDQAIAQATGTLSQDHSKKETQALASSIHRSSDGSVRRKTIATIESSQHSLPDLTKLRRLGFEVIQAAGLDNQEPIDILYAFSEEELEQYSTTVARLQPTNIYLYTEGQGSSNVGLKTKTNVIGDLYQEAVRLRKEV</sequence>
<dbReference type="GO" id="GO:0004124">
    <property type="term" value="F:cysteine synthase activity"/>
    <property type="evidence" value="ECO:0007669"/>
    <property type="project" value="TreeGrafter"/>
</dbReference>
<keyword evidence="10" id="KW-1185">Reference proteome</keyword>
<dbReference type="FunFam" id="3.40.640.10:FF:000035">
    <property type="entry name" value="O-succinylhomoserine sulfhydrylase"/>
    <property type="match status" value="1"/>
</dbReference>
<dbReference type="InterPro" id="IPR015422">
    <property type="entry name" value="PyrdxlP-dep_Trfase_small"/>
</dbReference>
<evidence type="ECO:0000256" key="8">
    <source>
        <dbReference type="SAM" id="MobiDB-lite"/>
    </source>
</evidence>
<dbReference type="SUPFAM" id="SSF53383">
    <property type="entry name" value="PLP-dependent transferases"/>
    <property type="match status" value="1"/>
</dbReference>
<dbReference type="GO" id="GO:0003961">
    <property type="term" value="F:O-acetylhomoserine aminocarboxypropyltransferase activity"/>
    <property type="evidence" value="ECO:0007669"/>
    <property type="project" value="TreeGrafter"/>
</dbReference>
<dbReference type="GO" id="GO:0030170">
    <property type="term" value="F:pyridoxal phosphate binding"/>
    <property type="evidence" value="ECO:0007669"/>
    <property type="project" value="InterPro"/>
</dbReference>
<gene>
    <name evidence="9" type="ORF">N783_09035</name>
</gene>
<proteinExistence type="inferred from homology"/>
<evidence type="ECO:0000256" key="3">
    <source>
        <dbReference type="ARBA" id="ARBA00022679"/>
    </source>
</evidence>
<dbReference type="InterPro" id="IPR006235">
    <property type="entry name" value="OAc-hSer/O-AcSer_sulfhydrylase"/>
</dbReference>
<keyword evidence="4 7" id="KW-0663">Pyridoxal phosphate</keyword>
<dbReference type="PANTHER" id="PTHR43797:SF2">
    <property type="entry name" value="HOMOCYSTEINE_CYSTEINE SYNTHASE"/>
    <property type="match status" value="1"/>
</dbReference>
<reference evidence="9 10" key="1">
    <citation type="submission" date="2013-08" db="EMBL/GenBank/DDBJ databases">
        <authorList>
            <person name="Huang J."/>
            <person name="Wang G."/>
        </authorList>
    </citation>
    <scope>NUCLEOTIDE SEQUENCE [LARGE SCALE GENOMIC DNA]</scope>
    <source>
        <strain evidence="9 10">BH030004</strain>
    </source>
</reference>
<dbReference type="RefSeq" id="WP_027446732.1">
    <property type="nucleotide sequence ID" value="NZ_AULJ01000039.1"/>
</dbReference>
<dbReference type="CDD" id="cd00614">
    <property type="entry name" value="CGS_like"/>
    <property type="match status" value="1"/>
</dbReference>
<keyword evidence="3" id="KW-0808">Transferase</keyword>
<evidence type="ECO:0000313" key="9">
    <source>
        <dbReference type="EMBL" id="KGX87821.1"/>
    </source>
</evidence>
<comment type="caution">
    <text evidence="9">The sequence shown here is derived from an EMBL/GenBank/DDBJ whole genome shotgun (WGS) entry which is preliminary data.</text>
</comment>
<dbReference type="Proteomes" id="UP000030403">
    <property type="component" value="Unassembled WGS sequence"/>
</dbReference>
<dbReference type="Gene3D" id="3.90.1150.10">
    <property type="entry name" value="Aspartate Aminotransferase, domain 1"/>
    <property type="match status" value="1"/>
</dbReference>
<dbReference type="InterPro" id="IPR015421">
    <property type="entry name" value="PyrdxlP-dep_Trfase_major"/>
</dbReference>
<protein>
    <recommendedName>
        <fullName evidence="6">O-succinylhomoserine sulfhydrylase</fullName>
    </recommendedName>
</protein>
<dbReference type="AlphaFoldDB" id="A0A0A5G3W9"/>
<dbReference type="GO" id="GO:0005737">
    <property type="term" value="C:cytoplasm"/>
    <property type="evidence" value="ECO:0007669"/>
    <property type="project" value="TreeGrafter"/>
</dbReference>
<dbReference type="GO" id="GO:0006535">
    <property type="term" value="P:cysteine biosynthetic process from serine"/>
    <property type="evidence" value="ECO:0007669"/>
    <property type="project" value="TreeGrafter"/>
</dbReference>
<comment type="subunit">
    <text evidence="2">Homotetramer.</text>
</comment>
<evidence type="ECO:0000256" key="2">
    <source>
        <dbReference type="ARBA" id="ARBA00011881"/>
    </source>
</evidence>
<dbReference type="eggNOG" id="COG2873">
    <property type="taxonomic scope" value="Bacteria"/>
</dbReference>
<dbReference type="EMBL" id="AVPF01000022">
    <property type="protein sequence ID" value="KGX87821.1"/>
    <property type="molecule type" value="Genomic_DNA"/>
</dbReference>
<comment type="similarity">
    <text evidence="5">Belongs to the trans-sulfuration enzymes family. MetZ subfamily.</text>
</comment>
<feature type="region of interest" description="Disordered" evidence="8">
    <location>
        <begin position="428"/>
        <end position="448"/>
    </location>
</feature>
<dbReference type="Gene3D" id="3.40.640.10">
    <property type="entry name" value="Type I PLP-dependent aspartate aminotransferase-like (Major domain)"/>
    <property type="match status" value="1"/>
</dbReference>
<evidence type="ECO:0000313" key="10">
    <source>
        <dbReference type="Proteomes" id="UP000030403"/>
    </source>
</evidence>
<dbReference type="InterPro" id="IPR054542">
    <property type="entry name" value="Cys_met_metab_PP"/>
</dbReference>
<evidence type="ECO:0000256" key="1">
    <source>
        <dbReference type="ARBA" id="ARBA00001933"/>
    </source>
</evidence>
<accession>A0A0A5G3W9</accession>
<name>A0A0A5G3W9_9BACI</name>
<comment type="cofactor">
    <cofactor evidence="1 7">
        <name>pyridoxal 5'-phosphate</name>
        <dbReference type="ChEBI" id="CHEBI:597326"/>
    </cofactor>
</comment>